<proteinExistence type="inferred from homology"/>
<reference evidence="5" key="1">
    <citation type="journal article" date="2019" name="Int. J. Syst. Evol. Microbiol.">
        <title>The Global Catalogue of Microorganisms (GCM) 10K type strain sequencing project: providing services to taxonomists for standard genome sequencing and annotation.</title>
        <authorList>
            <consortium name="The Broad Institute Genomics Platform"/>
            <consortium name="The Broad Institute Genome Sequencing Center for Infectious Disease"/>
            <person name="Wu L."/>
            <person name="Ma J."/>
        </authorList>
    </citation>
    <scope>NUCLEOTIDE SEQUENCE [LARGE SCALE GENOMIC DNA]</scope>
    <source>
        <strain evidence="5">LMG 29894</strain>
    </source>
</reference>
<evidence type="ECO:0000313" key="5">
    <source>
        <dbReference type="Proteomes" id="UP001595791"/>
    </source>
</evidence>
<dbReference type="PANTHER" id="PTHR30035:SF3">
    <property type="entry name" value="INTERMEMBRANE PHOSPHOLIPID TRANSPORT SYSTEM LIPOPROTEIN MLAA"/>
    <property type="match status" value="1"/>
</dbReference>
<dbReference type="PRINTS" id="PR01805">
    <property type="entry name" value="VACJLIPOPROT"/>
</dbReference>
<dbReference type="EMBL" id="JBHSBU010000001">
    <property type="protein sequence ID" value="MFC4160106.1"/>
    <property type="molecule type" value="Genomic_DNA"/>
</dbReference>
<protein>
    <submittedName>
        <fullName evidence="4">VacJ family lipoprotein</fullName>
    </submittedName>
</protein>
<feature type="chain" id="PRO_5046477523" evidence="3">
    <location>
        <begin position="23"/>
        <end position="244"/>
    </location>
</feature>
<keyword evidence="4" id="KW-0449">Lipoprotein</keyword>
<comment type="caution">
    <text evidence="4">The sequence shown here is derived from an EMBL/GenBank/DDBJ whole genome shotgun (WGS) entry which is preliminary data.</text>
</comment>
<dbReference type="InterPro" id="IPR007428">
    <property type="entry name" value="MlaA"/>
</dbReference>
<dbReference type="PROSITE" id="PS51257">
    <property type="entry name" value="PROKAR_LIPOPROTEIN"/>
    <property type="match status" value="1"/>
</dbReference>
<name>A0ABV8MSN9_9NEIS</name>
<keyword evidence="5" id="KW-1185">Reference proteome</keyword>
<dbReference type="PANTHER" id="PTHR30035">
    <property type="entry name" value="LIPOPROTEIN VACJ-RELATED"/>
    <property type="match status" value="1"/>
</dbReference>
<evidence type="ECO:0000256" key="2">
    <source>
        <dbReference type="ARBA" id="ARBA00022729"/>
    </source>
</evidence>
<keyword evidence="2 3" id="KW-0732">Signal</keyword>
<gene>
    <name evidence="4" type="ORF">ACFOW7_12175</name>
</gene>
<organism evidence="4 5">
    <name type="scientific">Chitinimonas lacunae</name>
    <dbReference type="NCBI Taxonomy" id="1963018"/>
    <lineage>
        <taxon>Bacteria</taxon>
        <taxon>Pseudomonadati</taxon>
        <taxon>Pseudomonadota</taxon>
        <taxon>Betaproteobacteria</taxon>
        <taxon>Neisseriales</taxon>
        <taxon>Chitinibacteraceae</taxon>
        <taxon>Chitinimonas</taxon>
    </lineage>
</organism>
<evidence type="ECO:0000256" key="3">
    <source>
        <dbReference type="SAM" id="SignalP"/>
    </source>
</evidence>
<dbReference type="Proteomes" id="UP001595791">
    <property type="component" value="Unassembled WGS sequence"/>
</dbReference>
<comment type="similarity">
    <text evidence="1">Belongs to the MlaA family.</text>
</comment>
<feature type="signal peptide" evidence="3">
    <location>
        <begin position="1"/>
        <end position="22"/>
    </location>
</feature>
<evidence type="ECO:0000313" key="4">
    <source>
        <dbReference type="EMBL" id="MFC4160106.1"/>
    </source>
</evidence>
<dbReference type="Pfam" id="PF04333">
    <property type="entry name" value="MlaA"/>
    <property type="match status" value="1"/>
</dbReference>
<evidence type="ECO:0000256" key="1">
    <source>
        <dbReference type="ARBA" id="ARBA00010634"/>
    </source>
</evidence>
<sequence length="244" mass="26543">MRRFLVLAAVLALTGCATPANNYDPLERINRQVYRFNSSVDDAVLKPVAQGYVAVAPRPVRAAVTNFFGNVEDVYIGLNNLLQGKFQAASTDLSRFVFNSTLGLAGLIDIATPAGLPKHNEDLGQTLGVWGVGSGPYLVVPLLGPKTLRDSSDLLVMSRANPLSYMGGSNEQVAQYLLRGLDFRARLLAADAVLDSASLDEYAFVRNGYLQRRHNLIHDGNPPKPLRFGDDEEIDITSLDIKSP</sequence>
<accession>A0ABV8MSN9</accession>
<dbReference type="RefSeq" id="WP_378164572.1">
    <property type="nucleotide sequence ID" value="NZ_JBHSBU010000001.1"/>
</dbReference>